<evidence type="ECO:0000313" key="1">
    <source>
        <dbReference type="EMBL" id="AAA88440.1"/>
    </source>
</evidence>
<protein>
    <submittedName>
        <fullName evidence="1">Uncharacterized protein</fullName>
    </submittedName>
</protein>
<name>Q52510_PSESS</name>
<accession>Q52510</accession>
<dbReference type="EMBL" id="M14366">
    <property type="protein sequence ID" value="AAA88440.1"/>
    <property type="molecule type" value="Genomic_DNA"/>
</dbReference>
<dbReference type="AlphaFoldDB" id="Q52510"/>
<reference evidence="1" key="1">
    <citation type="journal article" date="1986" name="Proc. Natl. Acad. Sci. U.S.A.">
        <title>Insertion sequence elements of Pseudomonas savastanoi: Nucleotide sequence and homology with Agrobacterium tumefaciens transfer DNA.</title>
        <authorList>
            <person name="Yamada T."/>
            <person name="Lee P.D."/>
            <person name="Kosuge T."/>
        </authorList>
    </citation>
    <scope>NUCLEOTIDE SEQUENCE</scope>
</reference>
<proteinExistence type="predicted"/>
<sequence>MIEAHLDYLEGVLDLGTQLRLGIFNFALDPIEHAAFAVLLVTAWPCCNRPDNVPFSMLRSLGRTGVSSVTRNIGFVTVQQLINLGDIRHVSSRAYYAVHQPRRGVDTNVGLHPKVPLITFFSLMHLGITLAFSILDRGRRGDQGSVDDSAFLEQQTSAGQMLVNRFKQHSCQLMGFQQATKSQQGGGIRCRLTAQIDADKTTNGLAVVDGIFGTFIGETKTLLHDIHAQHARQPDRRAPALPVVSL</sequence>
<organism evidence="1">
    <name type="scientific">Pseudomonas savastanoi</name>
    <name type="common">Pseudomonas syringae pv. savastanoi</name>
    <dbReference type="NCBI Taxonomy" id="29438"/>
    <lineage>
        <taxon>Bacteria</taxon>
        <taxon>Pseudomonadati</taxon>
        <taxon>Pseudomonadota</taxon>
        <taxon>Gammaproteobacteria</taxon>
        <taxon>Pseudomonadales</taxon>
        <taxon>Pseudomonadaceae</taxon>
        <taxon>Pseudomonas</taxon>
    </lineage>
</organism>